<accession>A0A2T5VGK8</accession>
<reference evidence="2 3" key="1">
    <citation type="submission" date="2018-04" db="EMBL/GenBank/DDBJ databases">
        <title>Genomic Encyclopedia of Archaeal and Bacterial Type Strains, Phase II (KMG-II): from individual species to whole genera.</title>
        <authorList>
            <person name="Goeker M."/>
        </authorList>
    </citation>
    <scope>NUCLEOTIDE SEQUENCE [LARGE SCALE GENOMIC DNA]</scope>
    <source>
        <strain evidence="2 3">DSM 23382</strain>
    </source>
</reference>
<keyword evidence="3" id="KW-1185">Reference proteome</keyword>
<dbReference type="InterPro" id="IPR000182">
    <property type="entry name" value="GNAT_dom"/>
</dbReference>
<dbReference type="InterPro" id="IPR016181">
    <property type="entry name" value="Acyl_CoA_acyltransferase"/>
</dbReference>
<evidence type="ECO:0000313" key="2">
    <source>
        <dbReference type="EMBL" id="PTW62885.1"/>
    </source>
</evidence>
<name>A0A2T5VGK8_9HYPH</name>
<protein>
    <submittedName>
        <fullName evidence="2">RimJ/RimL family protein N-acetyltransferase</fullName>
    </submittedName>
</protein>
<dbReference type="PANTHER" id="PTHR43792">
    <property type="entry name" value="GNAT FAMILY, PUTATIVE (AFU_ORTHOLOGUE AFUA_3G00765)-RELATED-RELATED"/>
    <property type="match status" value="1"/>
</dbReference>
<sequence>MVLESDSLFEGERYEDPGLSAAARPTLTLEHLKLDRPTMDDAADIVFLANNRRVAEMLARMPHPYDITDARKWIQSANNSEPGTGNFAVRMKATGRIIGACGYQFGPVGHGGEPELGYWIGEPFWGHGYATEAAQAVIDHAFSIAGHHAILASCRLTNPASRRVIEKCGFQYAESGMMRSLAHGGVTVPVETYRLDRKTWEALKGWRANL</sequence>
<dbReference type="EMBL" id="QAYG01000001">
    <property type="protein sequence ID" value="PTW62885.1"/>
    <property type="molecule type" value="Genomic_DNA"/>
</dbReference>
<dbReference type="SUPFAM" id="SSF55729">
    <property type="entry name" value="Acyl-CoA N-acyltransferases (Nat)"/>
    <property type="match status" value="1"/>
</dbReference>
<comment type="caution">
    <text evidence="2">The sequence shown here is derived from an EMBL/GenBank/DDBJ whole genome shotgun (WGS) entry which is preliminary data.</text>
</comment>
<dbReference type="PANTHER" id="PTHR43792:SF1">
    <property type="entry name" value="N-ACETYLTRANSFERASE DOMAIN-CONTAINING PROTEIN"/>
    <property type="match status" value="1"/>
</dbReference>
<dbReference type="InterPro" id="IPR051531">
    <property type="entry name" value="N-acetyltransferase"/>
</dbReference>
<dbReference type="RefSeq" id="WP_107988386.1">
    <property type="nucleotide sequence ID" value="NZ_QAYG01000001.1"/>
</dbReference>
<dbReference type="PROSITE" id="PS51186">
    <property type="entry name" value="GNAT"/>
    <property type="match status" value="1"/>
</dbReference>
<gene>
    <name evidence="2" type="ORF">C8N35_101933</name>
</gene>
<dbReference type="AlphaFoldDB" id="A0A2T5VGK8"/>
<feature type="domain" description="N-acetyltransferase" evidence="1">
    <location>
        <begin position="32"/>
        <end position="206"/>
    </location>
</feature>
<dbReference type="Proteomes" id="UP000244081">
    <property type="component" value="Unassembled WGS sequence"/>
</dbReference>
<evidence type="ECO:0000259" key="1">
    <source>
        <dbReference type="PROSITE" id="PS51186"/>
    </source>
</evidence>
<organism evidence="2 3">
    <name type="scientific">Breoghania corrubedonensis</name>
    <dbReference type="NCBI Taxonomy" id="665038"/>
    <lineage>
        <taxon>Bacteria</taxon>
        <taxon>Pseudomonadati</taxon>
        <taxon>Pseudomonadota</taxon>
        <taxon>Alphaproteobacteria</taxon>
        <taxon>Hyphomicrobiales</taxon>
        <taxon>Stappiaceae</taxon>
        <taxon>Breoghania</taxon>
    </lineage>
</organism>
<keyword evidence="2" id="KW-0808">Transferase</keyword>
<dbReference type="GO" id="GO:0016747">
    <property type="term" value="F:acyltransferase activity, transferring groups other than amino-acyl groups"/>
    <property type="evidence" value="ECO:0007669"/>
    <property type="project" value="InterPro"/>
</dbReference>
<dbReference type="OrthoDB" id="9804153at2"/>
<dbReference type="Gene3D" id="3.40.630.30">
    <property type="match status" value="1"/>
</dbReference>
<proteinExistence type="predicted"/>
<evidence type="ECO:0000313" key="3">
    <source>
        <dbReference type="Proteomes" id="UP000244081"/>
    </source>
</evidence>
<dbReference type="Pfam" id="PF13302">
    <property type="entry name" value="Acetyltransf_3"/>
    <property type="match status" value="1"/>
</dbReference>